<organism evidence="1 2">
    <name type="scientific">Chitinophaga terrae</name>
    <name type="common">ex Kim and Jung 2007</name>
    <dbReference type="NCBI Taxonomy" id="408074"/>
    <lineage>
        <taxon>Bacteria</taxon>
        <taxon>Pseudomonadati</taxon>
        <taxon>Bacteroidota</taxon>
        <taxon>Chitinophagia</taxon>
        <taxon>Chitinophagales</taxon>
        <taxon>Chitinophagaceae</taxon>
        <taxon>Chitinophaga</taxon>
    </lineage>
</organism>
<dbReference type="RefSeq" id="WP_089761525.1">
    <property type="nucleotide sequence ID" value="NZ_BKAT01000011.1"/>
</dbReference>
<gene>
    <name evidence="1" type="ORF">SAMN05660909_02208</name>
</gene>
<dbReference type="STRING" id="408074.SAMN05660909_02208"/>
<evidence type="ECO:0000313" key="2">
    <source>
        <dbReference type="Proteomes" id="UP000199656"/>
    </source>
</evidence>
<accession>A0A1H4BQF1</accession>
<dbReference type="InterPro" id="IPR025667">
    <property type="entry name" value="SprB_repeat"/>
</dbReference>
<protein>
    <submittedName>
        <fullName evidence="1">Gliding motility-associated C-terminal domain-containing protein</fullName>
    </submittedName>
</protein>
<dbReference type="AlphaFoldDB" id="A0A1H4BQF1"/>
<dbReference type="Proteomes" id="UP000199656">
    <property type="component" value="Unassembled WGS sequence"/>
</dbReference>
<evidence type="ECO:0000313" key="1">
    <source>
        <dbReference type="EMBL" id="SEA50052.1"/>
    </source>
</evidence>
<sequence>MFSRPGTLHATLCCWFLLMMTIRLEAQRIVLGNPSMEGEPGKGIIPSPWFIAGGTPDTQPGIFDVKQQPSAGRSYIGMHSGKGFLEGTGQALQQPLKPHTTYVLSFDLAFTAYYLYPACYGNLAIYGGNAPGDTAALLWTSGNFTHTDWKRYHAVFRAMQAWRYISFWAYPATPCNKSSFGIALLIDNLSAIDELIPPVVTATVKPCSCGEVTDGSITLHVTGGAPPFQFQLDNGMWQTDSVFNGLVAGPHNGKIKDSHEFSATVDTVVASPWKNCLVVFPNAFSPNNDGQNDIFRPKVYDAIHDYRLQVYDRWGKLVFSSQAPGSGWDGNVRGVRADVQSYVYICTYTDSRQEQHMLKGSVFLLY</sequence>
<dbReference type="NCBIfam" id="TIGR04131">
    <property type="entry name" value="Bac_Flav_CTERM"/>
    <property type="match status" value="1"/>
</dbReference>
<dbReference type="Pfam" id="PF13585">
    <property type="entry name" value="CHU_C"/>
    <property type="match status" value="1"/>
</dbReference>
<name>A0A1H4BQF1_9BACT</name>
<keyword evidence="2" id="KW-1185">Reference proteome</keyword>
<proteinExistence type="predicted"/>
<dbReference type="InterPro" id="IPR026341">
    <property type="entry name" value="T9SS_type_B"/>
</dbReference>
<dbReference type="EMBL" id="FNRL01000008">
    <property type="protein sequence ID" value="SEA50052.1"/>
    <property type="molecule type" value="Genomic_DNA"/>
</dbReference>
<dbReference type="Pfam" id="PF13573">
    <property type="entry name" value="SprB"/>
    <property type="match status" value="1"/>
</dbReference>
<dbReference type="OrthoDB" id="1123245at2"/>
<reference evidence="2" key="1">
    <citation type="submission" date="2016-10" db="EMBL/GenBank/DDBJ databases">
        <authorList>
            <person name="Varghese N."/>
            <person name="Submissions S."/>
        </authorList>
    </citation>
    <scope>NUCLEOTIDE SEQUENCE [LARGE SCALE GENOMIC DNA]</scope>
    <source>
        <strain evidence="2">DSM 23920</strain>
    </source>
</reference>